<gene>
    <name evidence="2" type="ORF">QNA08_01410</name>
</gene>
<dbReference type="InterPro" id="IPR050553">
    <property type="entry name" value="Thioredoxin_ResA/DsbE_sf"/>
</dbReference>
<comment type="caution">
    <text evidence="2">The sequence shown here is derived from an EMBL/GenBank/DDBJ whole genome shotgun (WGS) entry which is preliminary data.</text>
</comment>
<dbReference type="SUPFAM" id="SSF52833">
    <property type="entry name" value="Thioredoxin-like"/>
    <property type="match status" value="1"/>
</dbReference>
<evidence type="ECO:0000313" key="2">
    <source>
        <dbReference type="EMBL" id="MDJ1156900.1"/>
    </source>
</evidence>
<dbReference type="EMBL" id="JASJEV010000001">
    <property type="protein sequence ID" value="MDJ1156900.1"/>
    <property type="molecule type" value="Genomic_DNA"/>
</dbReference>
<protein>
    <submittedName>
        <fullName evidence="2">TlpA disulfide reductase family protein</fullName>
    </submittedName>
</protein>
<dbReference type="PROSITE" id="PS51352">
    <property type="entry name" value="THIOREDOXIN_2"/>
    <property type="match status" value="1"/>
</dbReference>
<dbReference type="InterPro" id="IPR013766">
    <property type="entry name" value="Thioredoxin_domain"/>
</dbReference>
<keyword evidence="3" id="KW-1185">Reference proteome</keyword>
<dbReference type="Proteomes" id="UP001321492">
    <property type="component" value="Unassembled WGS sequence"/>
</dbReference>
<dbReference type="Gene3D" id="3.40.30.10">
    <property type="entry name" value="Glutaredoxin"/>
    <property type="match status" value="1"/>
</dbReference>
<proteinExistence type="predicted"/>
<evidence type="ECO:0000259" key="1">
    <source>
        <dbReference type="PROSITE" id="PS51352"/>
    </source>
</evidence>
<dbReference type="Pfam" id="PF00578">
    <property type="entry name" value="AhpC-TSA"/>
    <property type="match status" value="1"/>
</dbReference>
<accession>A0ABT7AC10</accession>
<feature type="domain" description="Thioredoxin" evidence="1">
    <location>
        <begin position="43"/>
        <end position="193"/>
    </location>
</feature>
<dbReference type="PANTHER" id="PTHR42852:SF17">
    <property type="entry name" value="THIOREDOXIN-LIKE PROTEIN HI_1115"/>
    <property type="match status" value="1"/>
</dbReference>
<dbReference type="InterPro" id="IPR000866">
    <property type="entry name" value="AhpC/TSA"/>
</dbReference>
<dbReference type="InterPro" id="IPR036249">
    <property type="entry name" value="Thioredoxin-like_sf"/>
</dbReference>
<dbReference type="PANTHER" id="PTHR42852">
    <property type="entry name" value="THIOL:DISULFIDE INTERCHANGE PROTEIN DSBE"/>
    <property type="match status" value="1"/>
</dbReference>
<dbReference type="RefSeq" id="WP_283738892.1">
    <property type="nucleotide sequence ID" value="NZ_JASJEV010000001.1"/>
</dbReference>
<evidence type="ECO:0000313" key="3">
    <source>
        <dbReference type="Proteomes" id="UP001321492"/>
    </source>
</evidence>
<reference evidence="2 3" key="1">
    <citation type="submission" date="2023-05" db="EMBL/GenBank/DDBJ databases">
        <title>Chelatococcus sp. nov., a moderately thermophilic bacterium isolated from hot spring microbial mat.</title>
        <authorList>
            <person name="Hu C.-J."/>
            <person name="Li W.-J."/>
        </authorList>
    </citation>
    <scope>NUCLEOTIDE SEQUENCE [LARGE SCALE GENOMIC DNA]</scope>
    <source>
        <strain evidence="2 3">SYSU G07232</strain>
    </source>
</reference>
<name>A0ABT7AC10_9HYPH</name>
<sequence>MKRRDLLKGLSAVGLAAPAALSSRAVRAGERPRLAHDLQFRELHPLRTVSSLALPRLDGRTSDFARLRGKLVLVNLWATWCPQCRLELPLLRSLARQQRPNLHVLAVATDRGGKAVVARYVAKHGLGDLDVILDPDQRIAHSNTDNPNDAPFTIYAMPATYLVDPAGQIVGYVPGAVDWTSGPAEALMRRYSA</sequence>
<dbReference type="CDD" id="cd02966">
    <property type="entry name" value="TlpA_like_family"/>
    <property type="match status" value="1"/>
</dbReference>
<organism evidence="2 3">
    <name type="scientific">Chelatococcus albus</name>
    <dbReference type="NCBI Taxonomy" id="3047466"/>
    <lineage>
        <taxon>Bacteria</taxon>
        <taxon>Pseudomonadati</taxon>
        <taxon>Pseudomonadota</taxon>
        <taxon>Alphaproteobacteria</taxon>
        <taxon>Hyphomicrobiales</taxon>
        <taxon>Chelatococcaceae</taxon>
        <taxon>Chelatococcus</taxon>
    </lineage>
</organism>